<dbReference type="EMBL" id="JAPDRQ010000033">
    <property type="protein sequence ID" value="KAJ9660185.1"/>
    <property type="molecule type" value="Genomic_DNA"/>
</dbReference>
<keyword evidence="2" id="KW-1185">Reference proteome</keyword>
<evidence type="ECO:0000313" key="2">
    <source>
        <dbReference type="Proteomes" id="UP001172386"/>
    </source>
</evidence>
<proteinExistence type="predicted"/>
<organism evidence="1 2">
    <name type="scientific">Neophaeococcomyces mojaviensis</name>
    <dbReference type="NCBI Taxonomy" id="3383035"/>
    <lineage>
        <taxon>Eukaryota</taxon>
        <taxon>Fungi</taxon>
        <taxon>Dikarya</taxon>
        <taxon>Ascomycota</taxon>
        <taxon>Pezizomycotina</taxon>
        <taxon>Eurotiomycetes</taxon>
        <taxon>Chaetothyriomycetidae</taxon>
        <taxon>Chaetothyriales</taxon>
        <taxon>Chaetothyriales incertae sedis</taxon>
        <taxon>Neophaeococcomyces</taxon>
    </lineage>
</organism>
<dbReference type="Proteomes" id="UP001172386">
    <property type="component" value="Unassembled WGS sequence"/>
</dbReference>
<gene>
    <name evidence="1" type="ORF">H2198_002691</name>
</gene>
<sequence>MPTVLTEMERKRHSGLRSGLRKMTGFRKKKMNGLSTPSLISISSQLTNGTTAAESVRSPVREVASMKSGKSYFSNEVPTQNGSYSVEPFIDQEALSRSMECKEMLRIRTQQLEEKRRFLDYQTNLVSQVLAKRDKLKEEKRKWYETRLAEQEEKNEKAVEDLEARQLEEELKQVKEHEAEKRAIQTRLKHMEAYCQTPSPPTSPTQSEFHRPSVDSTIQLPERQITQQHYENLAQAYHVRDNMDGLHASKINVLRGKQKRALQNFMLKKEREIEQMERERQKDLTSIDSDFNKQEAEIRQEFDMKRAKLEARWKLQALVEKTRMERSTGLNYEVLPDILAVET</sequence>
<comment type="caution">
    <text evidence="1">The sequence shown here is derived from an EMBL/GenBank/DDBJ whole genome shotgun (WGS) entry which is preliminary data.</text>
</comment>
<reference evidence="1" key="1">
    <citation type="submission" date="2022-10" db="EMBL/GenBank/DDBJ databases">
        <title>Culturing micro-colonial fungi from biological soil crusts in the Mojave desert and describing Neophaeococcomyces mojavensis, and introducing the new genera and species Taxawa tesnikishii.</title>
        <authorList>
            <person name="Kurbessoian T."/>
            <person name="Stajich J.E."/>
        </authorList>
    </citation>
    <scope>NUCLEOTIDE SEQUENCE</scope>
    <source>
        <strain evidence="1">JES_112</strain>
    </source>
</reference>
<evidence type="ECO:0000313" key="1">
    <source>
        <dbReference type="EMBL" id="KAJ9660185.1"/>
    </source>
</evidence>
<protein>
    <submittedName>
        <fullName evidence="1">Uncharacterized protein</fullName>
    </submittedName>
</protein>
<name>A0ACC3ADD0_9EURO</name>
<accession>A0ACC3ADD0</accession>